<dbReference type="EMBL" id="JAVHNQ010000006">
    <property type="protein sequence ID" value="KAK6343825.1"/>
    <property type="molecule type" value="Genomic_DNA"/>
</dbReference>
<proteinExistence type="predicted"/>
<feature type="region of interest" description="Disordered" evidence="1">
    <location>
        <begin position="53"/>
        <end position="79"/>
    </location>
</feature>
<accession>A0AAV9UNQ8</accession>
<evidence type="ECO:0000313" key="3">
    <source>
        <dbReference type="Proteomes" id="UP001375240"/>
    </source>
</evidence>
<dbReference type="Proteomes" id="UP001375240">
    <property type="component" value="Unassembled WGS sequence"/>
</dbReference>
<evidence type="ECO:0000313" key="2">
    <source>
        <dbReference type="EMBL" id="KAK6343825.1"/>
    </source>
</evidence>
<keyword evidence="3" id="KW-1185">Reference proteome</keyword>
<sequence>MPPRSSLMHQKADREQNTRYERYRISTKCQQPWSETRKMLTIAALTAMLSEAQKSGDGDWNTCKIKFSPSNGKSKPGSEIFRKVDRELQWVENPRHRR</sequence>
<protein>
    <submittedName>
        <fullName evidence="2">Uncharacterized protein</fullName>
    </submittedName>
</protein>
<organism evidence="2 3">
    <name type="scientific">Orbilia brochopaga</name>
    <dbReference type="NCBI Taxonomy" id="3140254"/>
    <lineage>
        <taxon>Eukaryota</taxon>
        <taxon>Fungi</taxon>
        <taxon>Dikarya</taxon>
        <taxon>Ascomycota</taxon>
        <taxon>Pezizomycotina</taxon>
        <taxon>Orbiliomycetes</taxon>
        <taxon>Orbiliales</taxon>
        <taxon>Orbiliaceae</taxon>
        <taxon>Orbilia</taxon>
    </lineage>
</organism>
<gene>
    <name evidence="2" type="ORF">TWF696_007484</name>
</gene>
<reference evidence="2 3" key="1">
    <citation type="submission" date="2019-10" db="EMBL/GenBank/DDBJ databases">
        <authorList>
            <person name="Palmer J.M."/>
        </authorList>
    </citation>
    <scope>NUCLEOTIDE SEQUENCE [LARGE SCALE GENOMIC DNA]</scope>
    <source>
        <strain evidence="2 3">TWF696</strain>
    </source>
</reference>
<name>A0AAV9UNQ8_9PEZI</name>
<comment type="caution">
    <text evidence="2">The sequence shown here is derived from an EMBL/GenBank/DDBJ whole genome shotgun (WGS) entry which is preliminary data.</text>
</comment>
<evidence type="ECO:0000256" key="1">
    <source>
        <dbReference type="SAM" id="MobiDB-lite"/>
    </source>
</evidence>
<dbReference type="AlphaFoldDB" id="A0AAV9UNQ8"/>